<dbReference type="Gene3D" id="2.60.40.60">
    <property type="entry name" value="Cadherins"/>
    <property type="match status" value="4"/>
</dbReference>
<evidence type="ECO:0000259" key="10">
    <source>
        <dbReference type="PROSITE" id="PS51828"/>
    </source>
</evidence>
<feature type="domain" description="C-type lectin" evidence="8">
    <location>
        <begin position="1514"/>
        <end position="1649"/>
    </location>
</feature>
<keyword evidence="4" id="KW-1133">Transmembrane helix</keyword>
<feature type="region of interest" description="Disordered" evidence="7">
    <location>
        <begin position="5336"/>
        <end position="5360"/>
    </location>
</feature>
<dbReference type="PANTHER" id="PTHR24028:SF328">
    <property type="entry name" value="CADHERIN-3"/>
    <property type="match status" value="1"/>
</dbReference>
<keyword evidence="12" id="KW-1185">Reference proteome</keyword>
<keyword evidence="4" id="KW-0472">Membrane</keyword>
<feature type="domain" description="Pentraxin (PTX)" evidence="10">
    <location>
        <begin position="1241"/>
        <end position="1455"/>
    </location>
</feature>
<feature type="compositionally biased region" description="Polar residues" evidence="7">
    <location>
        <begin position="7242"/>
        <end position="7251"/>
    </location>
</feature>
<evidence type="ECO:0008006" key="13">
    <source>
        <dbReference type="Google" id="ProtNLM"/>
    </source>
</evidence>
<evidence type="ECO:0000256" key="7">
    <source>
        <dbReference type="SAM" id="MobiDB-lite"/>
    </source>
</evidence>
<feature type="domain" description="Cadherin" evidence="9">
    <location>
        <begin position="6994"/>
        <end position="7086"/>
    </location>
</feature>
<dbReference type="Pfam" id="PF25778">
    <property type="entry name" value="DUF7948"/>
    <property type="match status" value="1"/>
</dbReference>
<evidence type="ECO:0000256" key="6">
    <source>
        <dbReference type="ARBA" id="ARBA00023180"/>
    </source>
</evidence>
<dbReference type="NCBIfam" id="NF012211">
    <property type="entry name" value="tand_rpt_95"/>
    <property type="match status" value="1"/>
</dbReference>
<evidence type="ECO:0000256" key="5">
    <source>
        <dbReference type="ARBA" id="ARBA00023157"/>
    </source>
</evidence>
<dbReference type="InterPro" id="IPR010620">
    <property type="entry name" value="SBBP_repeat"/>
</dbReference>
<keyword evidence="6" id="KW-0325">Glycoprotein</keyword>
<evidence type="ECO:0000313" key="11">
    <source>
        <dbReference type="EMBL" id="GAA4443745.1"/>
    </source>
</evidence>
<dbReference type="Pfam" id="PF06739">
    <property type="entry name" value="SBBP"/>
    <property type="match status" value="1"/>
</dbReference>
<dbReference type="EMBL" id="BAABGA010000005">
    <property type="protein sequence ID" value="GAA4443745.1"/>
    <property type="molecule type" value="Genomic_DNA"/>
</dbReference>
<keyword evidence="2" id="KW-0812">Transmembrane</keyword>
<dbReference type="Pfam" id="PF00028">
    <property type="entry name" value="Cadherin"/>
    <property type="match status" value="1"/>
</dbReference>
<dbReference type="Pfam" id="PF17164">
    <property type="entry name" value="DUF5122"/>
    <property type="match status" value="6"/>
</dbReference>
<feature type="region of interest" description="Disordered" evidence="7">
    <location>
        <begin position="5469"/>
        <end position="5489"/>
    </location>
</feature>
<evidence type="ECO:0000259" key="9">
    <source>
        <dbReference type="PROSITE" id="PS50268"/>
    </source>
</evidence>
<keyword evidence="5" id="KW-1015">Disulfide bond</keyword>
<dbReference type="SUPFAM" id="SSF49313">
    <property type="entry name" value="Cadherin-like"/>
    <property type="match status" value="4"/>
</dbReference>
<dbReference type="Gene3D" id="2.60.120.200">
    <property type="match status" value="1"/>
</dbReference>
<dbReference type="InterPro" id="IPR013431">
    <property type="entry name" value="Delta_60_rpt"/>
</dbReference>
<dbReference type="SUPFAM" id="SSF56436">
    <property type="entry name" value="C-type lectin-like"/>
    <property type="match status" value="1"/>
</dbReference>
<comment type="caution">
    <text evidence="11">The sequence shown here is derived from an EMBL/GenBank/DDBJ whole genome shotgun (WGS) entry which is preliminary data.</text>
</comment>
<dbReference type="Pfam" id="PF00354">
    <property type="entry name" value="Pentaxin"/>
    <property type="match status" value="1"/>
</dbReference>
<dbReference type="NCBIfam" id="TIGR01965">
    <property type="entry name" value="VCBS_repeat"/>
    <property type="match status" value="18"/>
</dbReference>
<feature type="region of interest" description="Disordered" evidence="7">
    <location>
        <begin position="4953"/>
        <end position="4977"/>
    </location>
</feature>
<evidence type="ECO:0000256" key="1">
    <source>
        <dbReference type="ARBA" id="ARBA00004167"/>
    </source>
</evidence>
<organism evidence="11 12">
    <name type="scientific">Novipirellula rosea</name>
    <dbReference type="NCBI Taxonomy" id="1031540"/>
    <lineage>
        <taxon>Bacteria</taxon>
        <taxon>Pseudomonadati</taxon>
        <taxon>Planctomycetota</taxon>
        <taxon>Planctomycetia</taxon>
        <taxon>Pirellulales</taxon>
        <taxon>Pirellulaceae</taxon>
        <taxon>Novipirellula</taxon>
    </lineage>
</organism>
<dbReference type="Proteomes" id="UP001500840">
    <property type="component" value="Unassembled WGS sequence"/>
</dbReference>
<dbReference type="SUPFAM" id="SSF63829">
    <property type="entry name" value="Calcium-dependent phosphotriesterase"/>
    <property type="match status" value="1"/>
</dbReference>
<feature type="domain" description="Cadherin" evidence="9">
    <location>
        <begin position="1651"/>
        <end position="1736"/>
    </location>
</feature>
<dbReference type="CDD" id="cd11304">
    <property type="entry name" value="Cadherin_repeat"/>
    <property type="match status" value="4"/>
</dbReference>
<dbReference type="Gene3D" id="2.80.10.50">
    <property type="match status" value="3"/>
</dbReference>
<dbReference type="InterPro" id="IPR001304">
    <property type="entry name" value="C-type_lectin-like"/>
</dbReference>
<feature type="compositionally biased region" description="Low complexity" evidence="7">
    <location>
        <begin position="4160"/>
        <end position="4170"/>
    </location>
</feature>
<evidence type="ECO:0000256" key="2">
    <source>
        <dbReference type="ARBA" id="ARBA00022692"/>
    </source>
</evidence>
<evidence type="ECO:0000313" key="12">
    <source>
        <dbReference type="Proteomes" id="UP001500840"/>
    </source>
</evidence>
<dbReference type="SMART" id="SM00710">
    <property type="entry name" value="PbH1"/>
    <property type="match status" value="28"/>
</dbReference>
<dbReference type="SMART" id="SM00159">
    <property type="entry name" value="PTX"/>
    <property type="match status" value="1"/>
</dbReference>
<name>A0ABP8M3B4_9BACT</name>
<dbReference type="PROSITE" id="PS51828">
    <property type="entry name" value="PTX_2"/>
    <property type="match status" value="1"/>
</dbReference>
<dbReference type="InterPro" id="IPR001759">
    <property type="entry name" value="PTX_dom"/>
</dbReference>
<accession>A0ABP8M3B4</accession>
<feature type="domain" description="Cadherin" evidence="9">
    <location>
        <begin position="6883"/>
        <end position="6987"/>
    </location>
</feature>
<protein>
    <recommendedName>
        <fullName evidence="13">Staphylococcus aureus surface protein A</fullName>
    </recommendedName>
</protein>
<dbReference type="InterPro" id="IPR013320">
    <property type="entry name" value="ConA-like_dom_sf"/>
</dbReference>
<reference evidence="12" key="1">
    <citation type="journal article" date="2019" name="Int. J. Syst. Evol. Microbiol.">
        <title>The Global Catalogue of Microorganisms (GCM) 10K type strain sequencing project: providing services to taxonomists for standard genome sequencing and annotation.</title>
        <authorList>
            <consortium name="The Broad Institute Genomics Platform"/>
            <consortium name="The Broad Institute Genome Sequencing Center for Infectious Disease"/>
            <person name="Wu L."/>
            <person name="Ma J."/>
        </authorList>
    </citation>
    <scope>NUCLEOTIDE SEQUENCE [LARGE SCALE GENOMIC DNA]</scope>
    <source>
        <strain evidence="12">JCM 17759</strain>
    </source>
</reference>
<dbReference type="InterPro" id="IPR050174">
    <property type="entry name" value="Protocadherin/Cadherin-CA"/>
</dbReference>
<dbReference type="InterPro" id="IPR016187">
    <property type="entry name" value="CTDL_fold"/>
</dbReference>
<dbReference type="InterPro" id="IPR016186">
    <property type="entry name" value="C-type_lectin-like/link_sf"/>
</dbReference>
<dbReference type="SMART" id="SM00560">
    <property type="entry name" value="LamGL"/>
    <property type="match status" value="1"/>
</dbReference>
<feature type="compositionally biased region" description="Polar residues" evidence="7">
    <location>
        <begin position="7201"/>
        <end position="7210"/>
    </location>
</feature>
<feature type="compositionally biased region" description="Polar residues" evidence="7">
    <location>
        <begin position="4828"/>
        <end position="4843"/>
    </location>
</feature>
<dbReference type="InterPro" id="IPR013783">
    <property type="entry name" value="Ig-like_fold"/>
</dbReference>
<dbReference type="RefSeq" id="WP_345318444.1">
    <property type="nucleotide sequence ID" value="NZ_BAABGA010000005.1"/>
</dbReference>
<dbReference type="SMART" id="SM00112">
    <property type="entry name" value="CA"/>
    <property type="match status" value="4"/>
</dbReference>
<keyword evidence="3" id="KW-0732">Signal</keyword>
<dbReference type="PROSITE" id="PS50268">
    <property type="entry name" value="CADHERIN_2"/>
    <property type="match status" value="4"/>
</dbReference>
<feature type="region of interest" description="Disordered" evidence="7">
    <location>
        <begin position="4160"/>
        <end position="4179"/>
    </location>
</feature>
<sequence>MSREFDFYPLEDRILLSGDGLDGLGGAMDIDFDLEAALLSQLSDADGEVAGDGATAAPQPLTHDQDVSDIATDDVAEAVVLDPAQPIEVIFVDAGVEDAETLIEGLRANTDGQTQWLVIRLQAEQDGLLQITETLRNLSSVDAVHLLSHGDGRGIQLGNTRLDLDAAPNYAGEIASWGHALDNDADLLIYGCDLASTESGRDLIDILAVVCDCDVAASDDVTGHASRGGDWDLEYTVGDVDLAHVLAPREWFGMLSTETAESGSPSQSDSAGIALAFEENVGQSDDAVDFLSRGDGYTVFLTDGDAVLNLNGSVFTIDIVSNQSPTAVVGVDELTGRSNYLVGAQDAWIRDVANFAAVQYDDIYDGIDVRYYGHGQQLEYDFIVAAGANTDQITLIMQGAESVSISDSGELVMVLAGSEQMIRFRAPYSYQLSSSGVREVVESRYQIRDDGSIGFELGDYDQSRELVIDPIMDYGSYLGGLSGESANAIQVDADGNAYITGGTVSTDFPTTTGPFGTTGGDDMFVTKMSADGSTVLYTTYLGGSGNDIAYDIDIDSSGNAYVVGKTTSSDFTTTTGAYDETLSGASDGFVLKLDSTGSSILYGSYIGSNLSNDSAYGVAVNAAGQAYVTGVATGSIASLTSAGSYQSTFGGGRDAFLAVFSIDGSSIDYGSYFGGSGAEEATDIAIDDSGAAYITGVTNSSDMPVTGNAFQSTNGGGQDVFIAKINPLGGGVSDLTYSSYLGGSMAEQASAIALDSSGRAYVVGLTISSDFDVTAGAYDTSISGGNDDAFLSVFDTTLSGAASLAYSTSLGGTATDEAAGVAVDSSGVAWIVGTTYSTTFPTTADAHDTSKGGTTDAFITAINPLGGGASDLVYSTFLGGSANEFGYAIALDAADNIYVAGQTQSSDFDATSGAYDESMGGASDAFVAKFSQTPDAYLWLNTENDVTGSGVAGLDSWTGGTVLQLGDPNLGFSSSTSGTLTSVFNIDDLVDDGDARLSGIHYVGRDLLVGSNNIQLYAGDVLFSTVTDEWINGGSEQIFAHDILLFRPVTVGNYATGTLSLLFDGSDVIGNLDVNAFTLVEETTTVGTTTPMTLNAGDFLISHAGFTNRVYRYEPGTLGATSSGTTSIFLDGTDFGVDTGFRGIDLVERSVKVGDTTLTSGQLLATLHSDDNAIGGIATTRDDIFLIDVTATGATTAATASVFFQGDDIGLNTATWQEQPWGLSLASTTAVSTITVDAATTGDGGLSINDDGGDDVYLVADDGGAIIGGRTSITIEVQYSSTDSNGAQPLFAYASPSTDNELLLYIDGAGNLGLYLNGALATSTAIDYRTLSNGDMQSLAMTWDNAAGNWQVFVNGILIDRGSGLNTGQTFDAGGTLQFGQEQDGNGTNFDTSQTFHGTFYNVRVFDDVRTGAEIAATYKSSLPHDESGLLAQWDFDRLSANGVITESVSGNNLTVNHTAESGFTTSTPKLTFLLDEHADTGTVVGSVFATNAERDAKIASLLAADPDLVYSAETGKFYKTISTAQTWVNSQSAAIASSLSGVSGELVTIRSAAENELITEFRNTAGADLWIGASDQTIEGLWQWQSGASDNDLFWLGGSTGSRQNGAYTNWIANEPNATTADDDFARINSTGEWGDRDSTYSYGYVVQWDADDVLDQTSELTYSIAAQSIDGTFAIDADNGQITVSDSTLLDTETDATHSITVRVTAASGHSYDKTFDVQVRNNSGEAEQSVPGTQLLAEDYPLTFSAGTGNAITVSDGGPSNNRLQVSLSVTDGILTLSQTTGLTILSGANGSATMVIQGSESDLNAALEGMVFQPDAQFSGAVDLQMTTSLIADLAGHYNFDDGDARDDSAGTSHDGVMQADATTVVDPDRGTVLSLDGTGDGVDIVGTMGSSPNATLAAWVNLDVKGSQGSEVISVADSLVLRLDENSNGVSGVYYDGSSWVSIGSGRFIAGTGWHHVAFSFDDTNNVQTLYIDGQRVAMTQSTASIVYDDFSKTTIGHHANGSAIYDFDGLIDDARIYNRALSADEIANLASDNARAVDSITIDVVPLNDAPVFGSDGDGSTTLPIPGSLFDLGFSSVVQTDGKIVMVGSSYFADNDITVVRFHTNGELDLTFGGGDGIATLDAGGSELAVDVALQSDGKIVVFGSSDNDLLVARFTVAGVLDATFDSDGYAITDVNGIDSASEIAIQSDGKIVVAGNTDAGGNNFSVVRYNTDGSLDTTFSGDGKVEIDFGASSDDVANSVLIQSDGKIVVAGKSNNQFALARLTSSGLMDTSFDSDGLLTTDFGVGDETVSGLAQQSDGKIIAVGTANLDFALARYNTDGSLDNTFDVDGLQTSDLGATERAYSVALTATGKIVVSGVTDLMGSNDVMLQRYNADGSLDTSFNTVGTVITVVDATQEYAYNVQVLSNGSISVAGNMQNTGFLLNQYNEDGSLDTNFAPTANLVDANPTYVEGSAPIVLDSSVSVFDQELSDQNNFSGSTIALLRRVGVNGEDVFGFSDGNGLSVSAGSLYKNGQVIATFNITTPGLVVVTFTDANGETPTQTDVNNVYRQMTYANSSDTPPASVELLWYFVDGNAGGQGFGSSFFVTDVMTVNITATNDDPTNAGSLPSDITVTEGVSSNVDLSQIDLSDADHGGGDLTLTLTTSTGGNLSASSGGGVTIGGSGTGTLSLTGTLADLNTYLDTASNIEYLHSTPDQAGDNADTITVVVNDNGNTGTGGGSDVNLGSVNVDITNVNDAPVITSDGGGDTANINVDENTTAVTIVTATDADLPSQTLTYSIFGGADAAKFNINSADGTLIFVAAPDFESPADVGGDNVYDVIVRVSDGTLTDDQAIAVTVVDVSNVLVVTTATDNNDSGILVGASYDIEWLNANKGTDGEISLREAIIAANNTAGMDTVSFNIAGAGVHTIGLLSVLPSITEAITIDGYTQSGSSINTATNGSNAVLQIELDGTNTGAGASGLKLIAGSDGSTIRGLAINRFSGSGVEINNSDNNTIVGNFLGTSVDGTSGQSNVYGVNVTNGANNNTIGGSAAGDRNVISGNTTAGVFISSSDNIVAGNVVGLNAAGTAAIANTRGVYLLNAANTLIGGTTAGAGNVISGNSIDGVLVTGATSAGTRIEGNYIGTNAAGDAGIANLIKGVGLTTNATGVTVGGSAAGAGNVISGNSNTGVYIASGGNLVTGNFVGLNAAGTAAVANGTGVYIYHAANNTIGGTSASERNVISGNTSNGVYISGSGSTGNIVQGNYIGTNAAGDAAVANTATGVSIAASATNNTIGGSVTGTGNVISGNSTYGVYVNASNNTVAGNTIGLNAAGTAAIANNYGIHLLNAANNVIGGTTTEARNVISGNTVDGVYISGATSTGNSIQGNFIGTNAAGTSAISNGRFGISLINNASANTIGGAVSGAGNVISGNVSSGVYVSASNNTLVGNTVGLNATGTAAIANYSGIYINNVSGTTIGGTTALARNVISGNTSDGVFITGASATGNVVQGNYIGTNTAGTSGIANINAGINIQSNASGNTIGGAVAGAGNVISGNQSMGVYVAAPNNTLSGNIVGLNAAGDAKVANAGFGIYVTSAGVGTSIGGTTSLQRNVVSGNGADGIVVDGGGSSSAMNVMIQGNYVGTNLAGTSGLSNSRHGVYFYNAAATNTLGGTVSGAGNVISGNASYGVLVEGTSNLVAGNTIGLDAAGTAAIANSTGVYINNVGSTTIGGTTALARNVISGNTNDGIYITGVSATGNLVQGNYIGTNAAGTAAVGNGNAGINITSSAAGNTIGGTDAGAGNLISGNANYGVYTAASNTTIQGNFIGTDASGTGAIANGADNSATGGIYIAGGSGSTIGGTSTSARNVISGNGGAGIWINAGGDTTTIQGNYIGVDVTGDTALGNGRWGVVNQSGDNVQIGGIAAGAGNVISGSTNSSGGVFIGPTADGTVIEGNRIGIGGTTTSALSSVQVVGIWLASGSSNTRIGGTTAPAGNIIAGNGVSGGIKVVGTSTGNTIQRNSIYGNLGIGIDLNDDGTTTNDGAKTGGAANLLMDSPVVGIANLVSNDLLLTGYVGSAANQATFANSRVEFFISDESSAYGSGQTYLGFLTTDASGNFSGTLDVTGFSLTQSSSITATATDSSGNTSEFGVNFAVNVAPTAVTDNLTAVEAGGVGNATAGTNPTGNVLSNDTDPDSGDTQTVIGVAAGTVGSASGNVGSNVTGSFGTLQIDSNGAYVYTVDNSNAAVQALRNSGDTLTDVFTYTMNDSGGMESTTQVTITIEGANDAPEAADLTKTINEDTPLTLAAADFGFTDVDSSDSMIAVRIDVLPAAGTLNLTGSGPVTAAQVITIADINAGKLVFTPAANDNGAGYASIAFSVADASNTFDGSPNTITIDVTAVNDAPELDNSETFTLTGITEDQTNNSGDTVASIIASLSGNRISDVDASPSEGIAIQSISGGNGTWQYSLDGSTWTDVGTVNTTTSLLLRSSDYLRYVPDAMNADTSSLSFVAWDQTTGTEGTKVSTATTGGTTAFSDNVGLAEVTVTAVNDAPTITDSATVTLSGTNEDTPSTPTSVDSIVSSAGWADVDTGAVKGIAVTGLTGNGTWQYSTDGSNWTSFSGISGSTALLLNASTQIRYQPDSLNGETATFDFVAWDTTTGSASSFGSPSYADPDSGGGTTAYSSETATASIVVTDVNDAVVAVADTDTATEAGGVANATAGTNPSGNVLSNDVEYDTGDTLNVTGVAAGTVASAAGNVGTSVTGTYGNISIASNGAYTYTVDNNNAIVQALRTSGTTITDTFTYTVQDSGGSFSSTQIVITIEGQNDAPVAVTDNVVAIEAGGDNNASAGTDPTGNVLTNDTDVDSGDTKTVTGVVVGTAGSASGNVASALAGSYGSITINANGSYIYNVDNNNAAVQALRTSSNTLQDVFTYTMQDTDGSSSTTQVTVTIQGQNDDPVAVDDNAAAVEAGGTSNGTAGINPSGNVLSNDTDVDSGDTKTVVGVAAGSQSVASGSVATGVNGSYGSIQIAGDGSYTYTVDNNNSAVQALRTSGQSLSEVFTYTIQDASGADSTAEITVTITGANDAPDAVANAATATEASGILNNISGTDPSGNVLTNDTDVDAGDTKTVTGVATGVQGSTSGNVGSTVVGTYGSLVINSNGTYTYTLDNDNAAVEALNDGDSLSETFSYTMQDTAGLASTTQLVITIDGRTDQPVAVADMDTSEEAGGVGNATPGSNPSGNVLDNDVSGNGKTIVGVAAGSTGSASGNVGTTVTGTYGTVVINSDGTYTYTLDNSKPAVEALLNSGDHVTDIFTYTMEDTFSNMSSTELTITVDGQNDAPESVNDTSIAVESGGVANGTAGSSATGNVLSNDTDVDSDDTKSVIGVQLGTVGSASGSVGASVTGNYGQIVINSDGSYTYTIDQNNAAVQALRTASDTLQEIYTYTMHDTAGLESTAQVTVTIQGANDAPVAVVDTAIAYEAGGAGNGSAGADPSGNVLTNDTDVDSGDTKTVVGVAAGVQGSASGSVGSTVTGSYGSITLNSDGSYTYNVDNDNAAVQNLRTSGESLNDVFTYTFEDTDGLSSTTQITVSVRGANDNPDVVADTAIAVEAGGTANGTAGTNPTGNVLANDSDNDAGDTIVVSGVTAGTAGSATGSVGSSVAGLFGSINIASNGSYSYTVDNSNPTVQDLLNSGDTLTDIFTYTVEDLSGATSTTQVTITIQGANDAPVATVDSAHAYEAGGIANGTAGTDPSGNVLTNDDQVDAGDTWSITGVAQGVVGSTSGSVGSSITGNFGAITINSDGSYTYNIDNDNATVQALRTASDTITDVFSYTVSDAEGLNSTAQITITLHGANDDPIAVVDTPIAVSAGGYSGGTAGTDPTGNVLTNDTDVDSGDTKTVDGVAAGVQASASGSVGSSVTGSYGSITIAANGVYTYTLDNNNAAVQALRTSSDTLTDVFTYTMIDASGSASTTQVSVTIQGANDAPVGVDDTATAVESGGVANATAGTNPTGNVLTNDTDLDSGDTKSVSGVAAGSQVSASGSVATGVSGTYGQITINSNGSYSYVVDNNNAAVQALRTSGDTLTDVFTYTMVDTAGLDSTAEITVTIQGSNDNPVATADTPTAVEAGGLANGTAGTDPTGNVLSNDTDVDAGDTKNVAGVAAGVQASASGSVGSSVAGSYGSVTINSDGSYTYVVDNSNAAVQALRTASDTLQDVFTYTVVDASGADATTQVTITIQGQNDTPTAIVDNAVAVEAGGTANGTAGTNPTGNVLTNDTDFDSVGNGETKSVSGVAAGVTGSASGSVASSVTGTYGAITINSDGSYSYVVDNSNTDVQALRNSGDTLDDVFTYTMTDAAGATSTTQITVTIQGQNDAPTALADNTIAVESGGLANGSAGTDPTGNVLANDLDPDSAANGETKTVTGVAVGVVGSASGSVAASVTGSYGAITINSDGSYSYVVDNSNVDVQALRNSGQTLDDVFTYTMTDADGLASTTQVTITIQGQNDTPTAVVDNAIAVEAGGTANGTAGTNPTGNVLTNDTDVDSVGNGETKSVSGVAAGVTGSASGSVASSVTGTYGAITINSDGSYSYVVDNSNATVQALRNSGDTLDDVFSYTMTDAAGATSTTQITVTIQGQNDAPTAVVDNAIAVEAGGMANGTAGTDATGNVLSNDTDIDSVDSQTVDGVAAGVQASASGSVGSAVTGSYGSITIAANGNFTYTVDNDNATVQALRTSSDTLTDVFTYTMIDANGAASTTQVSVTIQGANDAPTAGDDTATAVEAGGTANATAGTNPTGNVLSNDTDLDVSDTKAVSGVAAGSQVTASGSVGTSVSGAFGDITINSDGSYSYVVDNNNAAVEALRTSGDTLSDVFTYTMRDAAGLVSTAEITITIQGSNDTPYGMTTTDLTIDENLGDGQWVGAVTPRDIDTGDSFTYTLSDDAGGRFSIDSAGNIHVLDSSRLDFETDTEHNIVVRVIDQAGGQYEESFTVNLNDVDEFDVTEASDVDATANVVSENATTTTLVGLTAQATDADGTTNVVTHSLSDDAGGRFTIDSSTGVVTVAGSLDYETQTAHTITVRSQSSDGSTSYTDFTINVIDENEAPTARDDHYSVISGQTLSIAAPGVLANDSDNEGNLLQLHLVSGPQNGVLTERLDGSFVYVPSSGFFGTDTFTYVANDGFFDSNAVTVTITVTAGGGGGGNSGTDSNDGGNSGVKDSNDPGDQNENSDSSDGDTHDNDAATENGPTSPLGGPATPPPGSADNPTNENLDPSTEKNATHSLHTPAAADQLGMHANVTGQQNELRGPEFTFGGSTQMQTRHRVSTEIQMLEQLLVVDLTHAISWEQWNEGQLTKSDSTFFGIEQVGAIGAGTGIATVGYVLWALRGGVLLTTIFGSMPAWRMIDPTELLNAHRIADPKKKTGIDSFLD</sequence>
<evidence type="ECO:0000259" key="8">
    <source>
        <dbReference type="PROSITE" id="PS50041"/>
    </source>
</evidence>
<feature type="domain" description="Cadherin" evidence="9">
    <location>
        <begin position="2752"/>
        <end position="2850"/>
    </location>
</feature>
<dbReference type="InterPro" id="IPR015919">
    <property type="entry name" value="Cadherin-like_sf"/>
</dbReference>
<feature type="region of interest" description="Disordered" evidence="7">
    <location>
        <begin position="4644"/>
        <end position="4665"/>
    </location>
</feature>
<dbReference type="InterPro" id="IPR040853">
    <property type="entry name" value="RapA2_cadherin-like"/>
</dbReference>
<proteinExistence type="predicted"/>
<dbReference type="Pfam" id="PF00059">
    <property type="entry name" value="Lectin_C"/>
    <property type="match status" value="1"/>
</dbReference>
<dbReference type="Pfam" id="PF14252">
    <property type="entry name" value="DUF4347"/>
    <property type="match status" value="1"/>
</dbReference>
<dbReference type="InterPro" id="IPR006626">
    <property type="entry name" value="PbH1"/>
</dbReference>
<dbReference type="SMART" id="SM00034">
    <property type="entry name" value="CLECT"/>
    <property type="match status" value="1"/>
</dbReference>
<dbReference type="Pfam" id="PF17963">
    <property type="entry name" value="Big_9"/>
    <property type="match status" value="1"/>
</dbReference>
<dbReference type="InterPro" id="IPR006558">
    <property type="entry name" value="LamG-like"/>
</dbReference>
<dbReference type="InterPro" id="IPR010221">
    <property type="entry name" value="VCBS_dom"/>
</dbReference>
<dbReference type="InterPro" id="IPR057708">
    <property type="entry name" value="DUF7948"/>
</dbReference>
<dbReference type="InterPro" id="IPR002126">
    <property type="entry name" value="Cadherin-like_dom"/>
</dbReference>
<dbReference type="PANTHER" id="PTHR24028">
    <property type="entry name" value="CADHERIN-87A"/>
    <property type="match status" value="1"/>
</dbReference>
<evidence type="ECO:0000256" key="3">
    <source>
        <dbReference type="ARBA" id="ARBA00022729"/>
    </source>
</evidence>
<dbReference type="Gene3D" id="2.60.40.10">
    <property type="entry name" value="Immunoglobulins"/>
    <property type="match status" value="18"/>
</dbReference>
<dbReference type="Gene3D" id="3.10.100.10">
    <property type="entry name" value="Mannose-Binding Protein A, subunit A"/>
    <property type="match status" value="1"/>
</dbReference>
<dbReference type="PRINTS" id="PR00895">
    <property type="entry name" value="PENTAXIN"/>
</dbReference>
<feature type="region of interest" description="Disordered" evidence="7">
    <location>
        <begin position="7175"/>
        <end position="7257"/>
    </location>
</feature>
<dbReference type="NCBIfam" id="TIGR02608">
    <property type="entry name" value="delta_60_rpt"/>
    <property type="match status" value="7"/>
</dbReference>
<comment type="subcellular location">
    <subcellularLocation>
        <location evidence="1">Membrane</location>
        <topology evidence="1">Single-pass membrane protein</topology>
    </subcellularLocation>
</comment>
<feature type="region of interest" description="Disordered" evidence="7">
    <location>
        <begin position="4826"/>
        <end position="4848"/>
    </location>
</feature>
<dbReference type="Pfam" id="PF17803">
    <property type="entry name" value="Cadherin_4"/>
    <property type="match status" value="19"/>
</dbReference>
<dbReference type="SUPFAM" id="SSF49899">
    <property type="entry name" value="Concanavalin A-like lectins/glucanases"/>
    <property type="match status" value="2"/>
</dbReference>
<dbReference type="PROSITE" id="PS50041">
    <property type="entry name" value="C_TYPE_LECTIN_2"/>
    <property type="match status" value="1"/>
</dbReference>
<dbReference type="InterPro" id="IPR025592">
    <property type="entry name" value="DUF4347"/>
</dbReference>
<gene>
    <name evidence="11" type="ORF">GCM10023156_01250</name>
</gene>
<evidence type="ECO:0000256" key="4">
    <source>
        <dbReference type="ARBA" id="ARBA00022989"/>
    </source>
</evidence>
<feature type="compositionally biased region" description="Polar residues" evidence="7">
    <location>
        <begin position="4958"/>
        <end position="4973"/>
    </location>
</feature>